<name>A0A0E9UBE6_ANGAN</name>
<evidence type="ECO:0000256" key="1">
    <source>
        <dbReference type="SAM" id="MobiDB-lite"/>
    </source>
</evidence>
<sequence length="30" mass="3288">MPSSTPLILLKTQSSSPPRHFGLHRSHTSS</sequence>
<feature type="compositionally biased region" description="Basic residues" evidence="1">
    <location>
        <begin position="21"/>
        <end position="30"/>
    </location>
</feature>
<reference evidence="2" key="2">
    <citation type="journal article" date="2015" name="Fish Shellfish Immunol.">
        <title>Early steps in the European eel (Anguilla anguilla)-Vibrio vulnificus interaction in the gills: Role of the RtxA13 toxin.</title>
        <authorList>
            <person name="Callol A."/>
            <person name="Pajuelo D."/>
            <person name="Ebbesson L."/>
            <person name="Teles M."/>
            <person name="MacKenzie S."/>
            <person name="Amaro C."/>
        </authorList>
    </citation>
    <scope>NUCLEOTIDE SEQUENCE</scope>
</reference>
<feature type="region of interest" description="Disordered" evidence="1">
    <location>
        <begin position="1"/>
        <end position="30"/>
    </location>
</feature>
<protein>
    <submittedName>
        <fullName evidence="2">Uncharacterized protein</fullName>
    </submittedName>
</protein>
<feature type="compositionally biased region" description="Polar residues" evidence="1">
    <location>
        <begin position="1"/>
        <end position="17"/>
    </location>
</feature>
<proteinExistence type="predicted"/>
<dbReference type="AlphaFoldDB" id="A0A0E9UBE6"/>
<evidence type="ECO:0000313" key="2">
    <source>
        <dbReference type="EMBL" id="JAH63209.1"/>
    </source>
</evidence>
<organism evidence="2">
    <name type="scientific">Anguilla anguilla</name>
    <name type="common">European freshwater eel</name>
    <name type="synonym">Muraena anguilla</name>
    <dbReference type="NCBI Taxonomy" id="7936"/>
    <lineage>
        <taxon>Eukaryota</taxon>
        <taxon>Metazoa</taxon>
        <taxon>Chordata</taxon>
        <taxon>Craniata</taxon>
        <taxon>Vertebrata</taxon>
        <taxon>Euteleostomi</taxon>
        <taxon>Actinopterygii</taxon>
        <taxon>Neopterygii</taxon>
        <taxon>Teleostei</taxon>
        <taxon>Anguilliformes</taxon>
        <taxon>Anguillidae</taxon>
        <taxon>Anguilla</taxon>
    </lineage>
</organism>
<accession>A0A0E9UBE6</accession>
<dbReference type="EMBL" id="GBXM01045368">
    <property type="protein sequence ID" value="JAH63209.1"/>
    <property type="molecule type" value="Transcribed_RNA"/>
</dbReference>
<reference evidence="2" key="1">
    <citation type="submission" date="2014-11" db="EMBL/GenBank/DDBJ databases">
        <authorList>
            <person name="Amaro Gonzalez C."/>
        </authorList>
    </citation>
    <scope>NUCLEOTIDE SEQUENCE</scope>
</reference>